<feature type="domain" description="Beta-ketoacyl-[acyl-carrier-protein] synthase III N-terminal" evidence="4">
    <location>
        <begin position="150"/>
        <end position="231"/>
    </location>
</feature>
<dbReference type="Pfam" id="PF08545">
    <property type="entry name" value="ACP_syn_III"/>
    <property type="match status" value="1"/>
</dbReference>
<evidence type="ECO:0000313" key="6">
    <source>
        <dbReference type="Proteomes" id="UP000770889"/>
    </source>
</evidence>
<name>A0A944M9Q3_9GAMM</name>
<sequence length="373" mass="41247">MTDIVISGSGLYTPPHSISNDELVQAFNQYVDRYNTRHKDEIADGTLTPLEYSSSEFIIKASGIKSRFVVDKEGILDPRRMRPKIPERADEELSLLSEIGVAAAEQALERARRKAEEIDLVIVACSNLQRAYPAIAIEIQQHLGCSGYGYDMNVACSSATFGMGAAADAIRSGNARCALVINPEITSAHLNFRDRDSHFIFGDVATALVVEAEAGCRSDSAFRILGSKFKTQFSNNIRNNFGFMNNCHAETRDSSDKLFRQNGRKVFKELLPLVGSVIHEHLQQMQLQASDIKRYWLHQANLTMNLFAAKKLLGREPNEQELPIVLDRYANTSSAGSVIAFHLYSDDLQPGDKGLMSSFGAGYSVGSVILERC</sequence>
<keyword evidence="1" id="KW-0808">Transferase</keyword>
<dbReference type="CDD" id="cd00830">
    <property type="entry name" value="KAS_III"/>
    <property type="match status" value="1"/>
</dbReference>
<dbReference type="InterPro" id="IPR013751">
    <property type="entry name" value="ACP_syn_III_N"/>
</dbReference>
<dbReference type="Pfam" id="PF08541">
    <property type="entry name" value="ACP_syn_III_C"/>
    <property type="match status" value="1"/>
</dbReference>
<evidence type="ECO:0000259" key="3">
    <source>
        <dbReference type="Pfam" id="PF08541"/>
    </source>
</evidence>
<dbReference type="GO" id="GO:0044550">
    <property type="term" value="P:secondary metabolite biosynthetic process"/>
    <property type="evidence" value="ECO:0007669"/>
    <property type="project" value="TreeGrafter"/>
</dbReference>
<dbReference type="PANTHER" id="PTHR34069">
    <property type="entry name" value="3-OXOACYL-[ACYL-CARRIER-PROTEIN] SYNTHASE 3"/>
    <property type="match status" value="1"/>
</dbReference>
<dbReference type="NCBIfam" id="NF005703">
    <property type="entry name" value="PRK07515.1"/>
    <property type="match status" value="1"/>
</dbReference>
<protein>
    <submittedName>
        <fullName evidence="5">Beta-ketoacyl-ACP synthase III</fullName>
    </submittedName>
</protein>
<dbReference type="Gene3D" id="3.40.47.10">
    <property type="match status" value="2"/>
</dbReference>
<dbReference type="Proteomes" id="UP000770889">
    <property type="component" value="Unassembled WGS sequence"/>
</dbReference>
<keyword evidence="2" id="KW-0012">Acyltransferase</keyword>
<evidence type="ECO:0000313" key="5">
    <source>
        <dbReference type="EMBL" id="MBT2987387.1"/>
    </source>
</evidence>
<evidence type="ECO:0000256" key="2">
    <source>
        <dbReference type="ARBA" id="ARBA00023315"/>
    </source>
</evidence>
<dbReference type="SUPFAM" id="SSF53901">
    <property type="entry name" value="Thiolase-like"/>
    <property type="match status" value="1"/>
</dbReference>
<comment type="caution">
    <text evidence="5">The sequence shown here is derived from an EMBL/GenBank/DDBJ whole genome shotgun (WGS) entry which is preliminary data.</text>
</comment>
<organism evidence="5 6">
    <name type="scientific">Candidatus Thiodiazotropha taylori</name>
    <dbReference type="NCBI Taxonomy" id="2792791"/>
    <lineage>
        <taxon>Bacteria</taxon>
        <taxon>Pseudomonadati</taxon>
        <taxon>Pseudomonadota</taxon>
        <taxon>Gammaproteobacteria</taxon>
        <taxon>Chromatiales</taxon>
        <taxon>Sedimenticolaceae</taxon>
        <taxon>Candidatus Thiodiazotropha</taxon>
    </lineage>
</organism>
<proteinExistence type="predicted"/>
<dbReference type="EMBL" id="JAHHGM010000001">
    <property type="protein sequence ID" value="MBT2987387.1"/>
    <property type="molecule type" value="Genomic_DNA"/>
</dbReference>
<dbReference type="GO" id="GO:0006633">
    <property type="term" value="P:fatty acid biosynthetic process"/>
    <property type="evidence" value="ECO:0007669"/>
    <property type="project" value="InterPro"/>
</dbReference>
<reference evidence="5 6" key="1">
    <citation type="submission" date="2021-05" db="EMBL/GenBank/DDBJ databases">
        <title>Genetic and Functional Diversity in Clade A Lucinid endosymbionts from the Bahamas.</title>
        <authorList>
            <person name="Giani N.M."/>
            <person name="Engel A.S."/>
            <person name="Campbell B.J."/>
        </authorList>
    </citation>
    <scope>NUCLEOTIDE SEQUENCE [LARGE SCALE GENOMIC DNA]</scope>
    <source>
        <strain evidence="5">LUC16012Gg_MoonRockCtena</strain>
    </source>
</reference>
<accession>A0A944M9Q3</accession>
<evidence type="ECO:0000256" key="1">
    <source>
        <dbReference type="ARBA" id="ARBA00022679"/>
    </source>
</evidence>
<dbReference type="InterPro" id="IPR013747">
    <property type="entry name" value="ACP_syn_III_C"/>
</dbReference>
<feature type="domain" description="Beta-ketoacyl-[acyl-carrier-protein] synthase III C-terminal" evidence="3">
    <location>
        <begin position="282"/>
        <end position="371"/>
    </location>
</feature>
<dbReference type="InterPro" id="IPR016039">
    <property type="entry name" value="Thiolase-like"/>
</dbReference>
<dbReference type="GO" id="GO:0004315">
    <property type="term" value="F:3-oxoacyl-[acyl-carrier-protein] synthase activity"/>
    <property type="evidence" value="ECO:0007669"/>
    <property type="project" value="InterPro"/>
</dbReference>
<dbReference type="PANTHER" id="PTHR34069:SF2">
    <property type="entry name" value="BETA-KETOACYL-[ACYL-CARRIER-PROTEIN] SYNTHASE III"/>
    <property type="match status" value="1"/>
</dbReference>
<gene>
    <name evidence="5" type="ORF">KME65_00340</name>
</gene>
<dbReference type="AlphaFoldDB" id="A0A944M9Q3"/>
<evidence type="ECO:0000259" key="4">
    <source>
        <dbReference type="Pfam" id="PF08545"/>
    </source>
</evidence>